<reference evidence="2" key="2">
    <citation type="submission" date="2017-07" db="EMBL/GenBank/DDBJ databases">
        <authorList>
            <person name="Sun Z.S."/>
            <person name="Albrecht U."/>
            <person name="Echele G."/>
            <person name="Lee C.C."/>
        </authorList>
    </citation>
    <scope>NUCLEOTIDE SEQUENCE</scope>
    <source>
        <strain evidence="2">CNCM I 4546</strain>
        <strain evidence="3">CNCM I 4573</strain>
    </source>
</reference>
<dbReference type="Proteomes" id="UP000219901">
    <property type="component" value="Unassembled WGS sequence"/>
</dbReference>
<evidence type="ECO:0000313" key="2">
    <source>
        <dbReference type="EMBL" id="PDX72852.1"/>
    </source>
</evidence>
<feature type="transmembrane region" description="Helical" evidence="1">
    <location>
        <begin position="70"/>
        <end position="89"/>
    </location>
</feature>
<sequence length="168" mass="18893">MALHTRVLRLVLSGLMGALLVVSKQAMSGLPNLEPVSLLIILFALELPRETPGAITVFILLQGVLYGFGLWWVMYLYVWYLLALLAWLLRRMDNAFFWAVFSGLYGLCFGGLCAAVYLFAKTPAFALSWWLSGLSYDALHGVGNFVLMLLLYRPLCRALQMAKKQLRV</sequence>
<gene>
    <name evidence="2" type="ORF">CGS55_06330</name>
    <name evidence="3" type="ORF">CGS56_07285</name>
</gene>
<proteinExistence type="predicted"/>
<keyword evidence="1" id="KW-0812">Transmembrane</keyword>
<comment type="caution">
    <text evidence="2">The sequence shown here is derived from an EMBL/GenBank/DDBJ whole genome shotgun (WGS) entry which is preliminary data.</text>
</comment>
<dbReference type="EMBL" id="NMTV01000037">
    <property type="protein sequence ID" value="PDX72852.1"/>
    <property type="molecule type" value="Genomic_DNA"/>
</dbReference>
<dbReference type="Proteomes" id="UP000220157">
    <property type="component" value="Unassembled WGS sequence"/>
</dbReference>
<protein>
    <recommendedName>
        <fullName evidence="6">ECF transporter S component</fullName>
    </recommendedName>
</protein>
<dbReference type="Gene3D" id="1.10.1760.20">
    <property type="match status" value="1"/>
</dbReference>
<feature type="transmembrane region" description="Helical" evidence="1">
    <location>
        <begin position="96"/>
        <end position="118"/>
    </location>
</feature>
<keyword evidence="1" id="KW-0472">Membrane</keyword>
<evidence type="ECO:0000256" key="1">
    <source>
        <dbReference type="SAM" id="Phobius"/>
    </source>
</evidence>
<feature type="transmembrane region" description="Helical" evidence="1">
    <location>
        <begin position="138"/>
        <end position="155"/>
    </location>
</feature>
<evidence type="ECO:0000313" key="5">
    <source>
        <dbReference type="Proteomes" id="UP000220157"/>
    </source>
</evidence>
<dbReference type="EMBL" id="NMTW01000030">
    <property type="protein sequence ID" value="PDX75784.1"/>
    <property type="molecule type" value="Genomic_DNA"/>
</dbReference>
<organism evidence="2 4">
    <name type="scientific">Faecalibacterium prausnitzii</name>
    <dbReference type="NCBI Taxonomy" id="853"/>
    <lineage>
        <taxon>Bacteria</taxon>
        <taxon>Bacillati</taxon>
        <taxon>Bacillota</taxon>
        <taxon>Clostridia</taxon>
        <taxon>Eubacteriales</taxon>
        <taxon>Oscillospiraceae</taxon>
        <taxon>Faecalibacterium</taxon>
    </lineage>
</organism>
<name>A0A2A7A1C6_9FIRM</name>
<keyword evidence="1" id="KW-1133">Transmembrane helix</keyword>
<evidence type="ECO:0008006" key="6">
    <source>
        <dbReference type="Google" id="ProtNLM"/>
    </source>
</evidence>
<evidence type="ECO:0000313" key="4">
    <source>
        <dbReference type="Proteomes" id="UP000219901"/>
    </source>
</evidence>
<dbReference type="AlphaFoldDB" id="A0A2A7A1C6"/>
<evidence type="ECO:0000313" key="3">
    <source>
        <dbReference type="EMBL" id="PDX75784.1"/>
    </source>
</evidence>
<reference evidence="4 5" key="1">
    <citation type="journal article" date="2017" name="Front. Microbiol.">
        <title>New Insights into the Diversity of the Genus Faecalibacterium.</title>
        <authorList>
            <person name="Benevides L."/>
            <person name="Burman S."/>
            <person name="Martin R."/>
            <person name="Robert V."/>
            <person name="Thomas M."/>
            <person name="Miquel S."/>
            <person name="Chain F."/>
            <person name="Sokol H."/>
            <person name="Bermudez-Humaran L.G."/>
            <person name="Morrison M."/>
            <person name="Langella P."/>
            <person name="Azevedo V.A."/>
            <person name="Chatel J.M."/>
            <person name="Soares S."/>
        </authorList>
    </citation>
    <scope>NUCLEOTIDE SEQUENCE [LARGE SCALE GENOMIC DNA]</scope>
    <source>
        <strain evidence="2 4">CNCM I 4546</strain>
        <strain evidence="3 5">CNCM I 4573</strain>
    </source>
</reference>
<accession>A0A2A7A1C6</accession>